<dbReference type="EMBL" id="CP036298">
    <property type="protein sequence ID" value="QDV23822.1"/>
    <property type="molecule type" value="Genomic_DNA"/>
</dbReference>
<dbReference type="PANTHER" id="PTHR43731:SF14">
    <property type="entry name" value="PRESENILIN-ASSOCIATED RHOMBOID-LIKE PROTEIN, MITOCHONDRIAL"/>
    <property type="match status" value="1"/>
</dbReference>
<dbReference type="InterPro" id="IPR050925">
    <property type="entry name" value="Rhomboid_protease_S54"/>
</dbReference>
<evidence type="ECO:0000256" key="4">
    <source>
        <dbReference type="ARBA" id="ARBA00022801"/>
    </source>
</evidence>
<evidence type="ECO:0000256" key="3">
    <source>
        <dbReference type="ARBA" id="ARBA00022692"/>
    </source>
</evidence>
<feature type="transmembrane region" description="Helical" evidence="8">
    <location>
        <begin position="25"/>
        <end position="42"/>
    </location>
</feature>
<evidence type="ECO:0000256" key="7">
    <source>
        <dbReference type="SAM" id="MobiDB-lite"/>
    </source>
</evidence>
<keyword evidence="11" id="KW-0645">Protease</keyword>
<dbReference type="Gene3D" id="1.20.1540.10">
    <property type="entry name" value="Rhomboid-like"/>
    <property type="match status" value="1"/>
</dbReference>
<dbReference type="PANTHER" id="PTHR43731">
    <property type="entry name" value="RHOMBOID PROTEASE"/>
    <property type="match status" value="1"/>
</dbReference>
<evidence type="ECO:0000256" key="5">
    <source>
        <dbReference type="ARBA" id="ARBA00022989"/>
    </source>
</evidence>
<feature type="region of interest" description="Disordered" evidence="7">
    <location>
        <begin position="229"/>
        <end position="252"/>
    </location>
</feature>
<keyword evidence="12" id="KW-1185">Reference proteome</keyword>
<dbReference type="GO" id="GO:0006508">
    <property type="term" value="P:proteolysis"/>
    <property type="evidence" value="ECO:0007669"/>
    <property type="project" value="UniProtKB-KW"/>
</dbReference>
<dbReference type="GO" id="GO:0016020">
    <property type="term" value="C:membrane"/>
    <property type="evidence" value="ECO:0007669"/>
    <property type="project" value="UniProtKB-SubCell"/>
</dbReference>
<dbReference type="Pfam" id="PF20216">
    <property type="entry name" value="DUF6576"/>
    <property type="match status" value="1"/>
</dbReference>
<keyword evidence="3 8" id="KW-0812">Transmembrane</keyword>
<reference evidence="11 12" key="1">
    <citation type="submission" date="2019-02" db="EMBL/GenBank/DDBJ databases">
        <title>Deep-cultivation of Planctomycetes and their phenomic and genomic characterization uncovers novel biology.</title>
        <authorList>
            <person name="Wiegand S."/>
            <person name="Jogler M."/>
            <person name="Boedeker C."/>
            <person name="Pinto D."/>
            <person name="Vollmers J."/>
            <person name="Rivas-Marin E."/>
            <person name="Kohn T."/>
            <person name="Peeters S.H."/>
            <person name="Heuer A."/>
            <person name="Rast P."/>
            <person name="Oberbeckmann S."/>
            <person name="Bunk B."/>
            <person name="Jeske O."/>
            <person name="Meyerdierks A."/>
            <person name="Storesund J.E."/>
            <person name="Kallscheuer N."/>
            <person name="Luecker S."/>
            <person name="Lage O.M."/>
            <person name="Pohl T."/>
            <person name="Merkel B.J."/>
            <person name="Hornburger P."/>
            <person name="Mueller R.-W."/>
            <person name="Bruemmer F."/>
            <person name="Labrenz M."/>
            <person name="Spormann A.M."/>
            <person name="Op den Camp H."/>
            <person name="Overmann J."/>
            <person name="Amann R."/>
            <person name="Jetten M.S.M."/>
            <person name="Mascher T."/>
            <person name="Medema M.H."/>
            <person name="Devos D.P."/>
            <person name="Kaster A.-K."/>
            <person name="Ovreas L."/>
            <person name="Rohde M."/>
            <person name="Galperin M.Y."/>
            <person name="Jogler C."/>
        </authorList>
    </citation>
    <scope>NUCLEOTIDE SEQUENCE [LARGE SCALE GENOMIC DNA]</scope>
    <source>
        <strain evidence="11 12">Q31a</strain>
    </source>
</reference>
<dbReference type="Pfam" id="PF01694">
    <property type="entry name" value="Rhomboid"/>
    <property type="match status" value="1"/>
</dbReference>
<feature type="transmembrane region" description="Helical" evidence="8">
    <location>
        <begin position="193"/>
        <end position="212"/>
    </location>
</feature>
<dbReference type="AlphaFoldDB" id="A0A518G5G6"/>
<evidence type="ECO:0000256" key="1">
    <source>
        <dbReference type="ARBA" id="ARBA00004141"/>
    </source>
</evidence>
<feature type="domain" description="Peptidase S54 rhomboid" evidence="9">
    <location>
        <begin position="66"/>
        <end position="204"/>
    </location>
</feature>
<dbReference type="GO" id="GO:0004252">
    <property type="term" value="F:serine-type endopeptidase activity"/>
    <property type="evidence" value="ECO:0007669"/>
    <property type="project" value="InterPro"/>
</dbReference>
<dbReference type="SUPFAM" id="SSF144091">
    <property type="entry name" value="Rhomboid-like"/>
    <property type="match status" value="1"/>
</dbReference>
<feature type="domain" description="DUF6576" evidence="10">
    <location>
        <begin position="253"/>
        <end position="287"/>
    </location>
</feature>
<dbReference type="Proteomes" id="UP000318017">
    <property type="component" value="Chromosome"/>
</dbReference>
<dbReference type="InterPro" id="IPR035952">
    <property type="entry name" value="Rhomboid-like_sf"/>
</dbReference>
<proteinExistence type="inferred from homology"/>
<accession>A0A518G5G6</accession>
<sequence>MGIYDRDYYREDELRPIRPWDNRSMVSLLIIANVAVFVLDFLTKSSVGRLTDALELRPQDLYHPLQWYRTLTYGFCHDYRGIGHILFNMLTLYFLGQGVEHKYGKWEFLRIYLVSIVLCGFVWLGVRGGAVGPGVIGASGAVTTIAMLFVFSYPQSTLMIYGVVPVKAWVIGIVLVISNLFGRQAYVAYDVHLVGAAFAAVYFYGGLNFGFLESWWGSTQTSIAQKRKGFKVHRGDSHTPDDSDARGTSSETKDEIEANLILDKIHREGQDSLTARERKFMENYSRKLRQRRGL</sequence>
<evidence type="ECO:0000259" key="10">
    <source>
        <dbReference type="Pfam" id="PF20216"/>
    </source>
</evidence>
<dbReference type="KEGG" id="ahel:Q31a_21270"/>
<comment type="subcellular location">
    <subcellularLocation>
        <location evidence="1">Membrane</location>
        <topology evidence="1">Multi-pass membrane protein</topology>
    </subcellularLocation>
</comment>
<evidence type="ECO:0000259" key="9">
    <source>
        <dbReference type="Pfam" id="PF01694"/>
    </source>
</evidence>
<evidence type="ECO:0000256" key="2">
    <source>
        <dbReference type="ARBA" id="ARBA00009045"/>
    </source>
</evidence>
<keyword evidence="5 8" id="KW-1133">Transmembrane helix</keyword>
<feature type="compositionally biased region" description="Basic and acidic residues" evidence="7">
    <location>
        <begin position="233"/>
        <end position="252"/>
    </location>
</feature>
<feature type="transmembrane region" description="Helical" evidence="8">
    <location>
        <begin position="79"/>
        <end position="96"/>
    </location>
</feature>
<protein>
    <submittedName>
        <fullName evidence="11">Intramembrane serine protease GlpG</fullName>
    </submittedName>
</protein>
<dbReference type="OrthoDB" id="9813074at2"/>
<evidence type="ECO:0000313" key="11">
    <source>
        <dbReference type="EMBL" id="QDV23822.1"/>
    </source>
</evidence>
<dbReference type="InterPro" id="IPR022764">
    <property type="entry name" value="Peptidase_S54_rhomboid_dom"/>
</dbReference>
<evidence type="ECO:0000256" key="8">
    <source>
        <dbReference type="SAM" id="Phobius"/>
    </source>
</evidence>
<feature type="transmembrane region" description="Helical" evidence="8">
    <location>
        <begin position="108"/>
        <end position="126"/>
    </location>
</feature>
<name>A0A518G5G6_9BACT</name>
<dbReference type="RefSeq" id="WP_145077025.1">
    <property type="nucleotide sequence ID" value="NZ_CP036298.1"/>
</dbReference>
<feature type="transmembrane region" description="Helical" evidence="8">
    <location>
        <begin position="158"/>
        <end position="181"/>
    </location>
</feature>
<feature type="transmembrane region" description="Helical" evidence="8">
    <location>
        <begin position="132"/>
        <end position="151"/>
    </location>
</feature>
<keyword evidence="4" id="KW-0378">Hydrolase</keyword>
<evidence type="ECO:0000256" key="6">
    <source>
        <dbReference type="ARBA" id="ARBA00023136"/>
    </source>
</evidence>
<organism evidence="11 12">
    <name type="scientific">Aureliella helgolandensis</name>
    <dbReference type="NCBI Taxonomy" id="2527968"/>
    <lineage>
        <taxon>Bacteria</taxon>
        <taxon>Pseudomonadati</taxon>
        <taxon>Planctomycetota</taxon>
        <taxon>Planctomycetia</taxon>
        <taxon>Pirellulales</taxon>
        <taxon>Pirellulaceae</taxon>
        <taxon>Aureliella</taxon>
    </lineage>
</organism>
<gene>
    <name evidence="11" type="ORF">Q31a_21270</name>
</gene>
<dbReference type="InterPro" id="IPR046483">
    <property type="entry name" value="DUF6576"/>
</dbReference>
<evidence type="ECO:0000313" key="12">
    <source>
        <dbReference type="Proteomes" id="UP000318017"/>
    </source>
</evidence>
<keyword evidence="6 8" id="KW-0472">Membrane</keyword>
<comment type="similarity">
    <text evidence="2">Belongs to the peptidase S54 family.</text>
</comment>